<dbReference type="EMBL" id="JAGGJA010000011">
    <property type="protein sequence ID" value="MCW9708262.1"/>
    <property type="molecule type" value="Genomic_DNA"/>
</dbReference>
<reference evidence="2 3" key="1">
    <citation type="submission" date="2021-03" db="EMBL/GenBank/DDBJ databases">
        <title>Aliifodinibius sp. nov., a new bacterium isolated from saline soil.</title>
        <authorList>
            <person name="Galisteo C."/>
            <person name="De La Haba R."/>
            <person name="Sanchez-Porro C."/>
            <person name="Ventosa A."/>
        </authorList>
    </citation>
    <scope>NUCLEOTIDE SEQUENCE [LARGE SCALE GENOMIC DNA]</scope>
    <source>
        <strain evidence="2 3">1BSP15-2V2</strain>
    </source>
</reference>
<dbReference type="InterPro" id="IPR002686">
    <property type="entry name" value="Transposase_17"/>
</dbReference>
<accession>A0ABT3PQW2</accession>
<dbReference type="Proteomes" id="UP001207918">
    <property type="component" value="Unassembled WGS sequence"/>
</dbReference>
<dbReference type="Pfam" id="PF01797">
    <property type="entry name" value="Y1_Tnp"/>
    <property type="match status" value="1"/>
</dbReference>
<organism evidence="2 3">
    <name type="scientific">Fodinibius salsisoli</name>
    <dbReference type="NCBI Taxonomy" id="2820877"/>
    <lineage>
        <taxon>Bacteria</taxon>
        <taxon>Pseudomonadati</taxon>
        <taxon>Balneolota</taxon>
        <taxon>Balneolia</taxon>
        <taxon>Balneolales</taxon>
        <taxon>Balneolaceae</taxon>
        <taxon>Fodinibius</taxon>
    </lineage>
</organism>
<dbReference type="SUPFAM" id="SSF143422">
    <property type="entry name" value="Transposase IS200-like"/>
    <property type="match status" value="1"/>
</dbReference>
<comment type="caution">
    <text evidence="2">The sequence shown here is derived from an EMBL/GenBank/DDBJ whole genome shotgun (WGS) entry which is preliminary data.</text>
</comment>
<protein>
    <submittedName>
        <fullName evidence="2">Transposase</fullName>
    </submittedName>
</protein>
<proteinExistence type="predicted"/>
<dbReference type="RefSeq" id="WP_265767049.1">
    <property type="nucleotide sequence ID" value="NZ_JAGGJA010000011.1"/>
</dbReference>
<sequence>MSRKYKFYDSSKAHFVSFATISWLDVFTRRPYFNVITESLSYCINSKGLVVNAWCIMTNHLHLVIRSDTNKLGAIIRDMKKFTAKKLISCIHSNPQESRKER</sequence>
<gene>
    <name evidence="2" type="ORF">J6I44_15455</name>
</gene>
<dbReference type="Gene3D" id="3.30.70.1290">
    <property type="entry name" value="Transposase IS200-like"/>
    <property type="match status" value="1"/>
</dbReference>
<name>A0ABT3PQW2_9BACT</name>
<evidence type="ECO:0000313" key="2">
    <source>
        <dbReference type="EMBL" id="MCW9708262.1"/>
    </source>
</evidence>
<dbReference type="InterPro" id="IPR036515">
    <property type="entry name" value="Transposase_17_sf"/>
</dbReference>
<keyword evidence="3" id="KW-1185">Reference proteome</keyword>
<evidence type="ECO:0000313" key="3">
    <source>
        <dbReference type="Proteomes" id="UP001207918"/>
    </source>
</evidence>
<evidence type="ECO:0000259" key="1">
    <source>
        <dbReference type="Pfam" id="PF01797"/>
    </source>
</evidence>
<feature type="domain" description="Transposase IS200-like" evidence="1">
    <location>
        <begin position="13"/>
        <end position="88"/>
    </location>
</feature>